<evidence type="ECO:0000313" key="1">
    <source>
        <dbReference type="EMBL" id="EMY79005.1"/>
    </source>
</evidence>
<dbReference type="RefSeq" id="WP_002995910.1">
    <property type="nucleotide sequence ID" value="NZ_AOHC02000014.1"/>
</dbReference>
<accession>N1WJA2</accession>
<dbReference type="EMBL" id="AOHC02000014">
    <property type="protein sequence ID" value="EMY79005.1"/>
    <property type="molecule type" value="Genomic_DNA"/>
</dbReference>
<dbReference type="AlphaFoldDB" id="N1WJA2"/>
<proteinExistence type="predicted"/>
<reference evidence="1" key="1">
    <citation type="submission" date="2013-03" db="EMBL/GenBank/DDBJ databases">
        <authorList>
            <person name="Harkins D.M."/>
            <person name="Durkin A.S."/>
            <person name="Brinkac L.M."/>
            <person name="Haft D.H."/>
            <person name="Selengut J.D."/>
            <person name="Sanka R."/>
            <person name="DePew J."/>
            <person name="Purushe J."/>
            <person name="Hartskeerl R.A."/>
            <person name="Ahmed A."/>
            <person name="van der Linden H."/>
            <person name="Goris M.G.A."/>
            <person name="Vinetz J.M."/>
            <person name="Sutton G.G."/>
            <person name="Nierman W.C."/>
            <person name="Fouts D.E."/>
        </authorList>
    </citation>
    <scope>NUCLEOTIDE SEQUENCE [LARGE SCALE GENOMIC DNA]</scope>
    <source>
        <strain evidence="1">ICFT</strain>
    </source>
</reference>
<gene>
    <name evidence="1" type="ORF">LEP1GSC060_0940</name>
</gene>
<comment type="caution">
    <text evidence="1">The sequence shown here is derived from an EMBL/GenBank/DDBJ whole genome shotgun (WGS) entry which is preliminary data.</text>
</comment>
<name>N1WJA2_9LEPT</name>
<evidence type="ECO:0000313" key="2">
    <source>
        <dbReference type="Proteomes" id="UP000012313"/>
    </source>
</evidence>
<keyword evidence="2" id="KW-1185">Reference proteome</keyword>
<protein>
    <submittedName>
        <fullName evidence="1">Uncharacterized protein</fullName>
    </submittedName>
</protein>
<sequence length="50" mass="5559">MQKLNPIITNNVSLTKVEKTELCHRLIGVDEIDPADLGANSDPNFDPIRI</sequence>
<organism evidence="1 2">
    <name type="scientific">Leptospira weilii serovar Ranarum str. ICFT</name>
    <dbReference type="NCBI Taxonomy" id="1218598"/>
    <lineage>
        <taxon>Bacteria</taxon>
        <taxon>Pseudomonadati</taxon>
        <taxon>Spirochaetota</taxon>
        <taxon>Spirochaetia</taxon>
        <taxon>Leptospirales</taxon>
        <taxon>Leptospiraceae</taxon>
        <taxon>Leptospira</taxon>
    </lineage>
</organism>
<dbReference type="Proteomes" id="UP000012313">
    <property type="component" value="Unassembled WGS sequence"/>
</dbReference>
<dbReference type="STRING" id="1218598.LEP1GSC060_0940"/>